<accession>A0A183QII3</accession>
<dbReference type="AlphaFoldDB" id="A0A183QII3"/>
<name>A0A183QII3_9TREM</name>
<reference evidence="1" key="1">
    <citation type="submission" date="2022-06" db="EMBL/GenBank/DDBJ databases">
        <authorList>
            <person name="Berger JAMES D."/>
            <person name="Berger JAMES D."/>
        </authorList>
    </citation>
    <scope>NUCLEOTIDE SEQUENCE [LARGE SCALE GENOMIC DNA]</scope>
</reference>
<dbReference type="Proteomes" id="UP000050792">
    <property type="component" value="Unassembled WGS sequence"/>
</dbReference>
<proteinExistence type="predicted"/>
<reference evidence="2" key="2">
    <citation type="submission" date="2023-11" db="UniProtKB">
        <authorList>
            <consortium name="WormBaseParasite"/>
        </authorList>
    </citation>
    <scope>IDENTIFICATION</scope>
</reference>
<evidence type="ECO:0000313" key="2">
    <source>
        <dbReference type="WBParaSite" id="SRDH1_93110.1"/>
    </source>
</evidence>
<dbReference type="WBParaSite" id="SRDH1_93110.1">
    <property type="protein sequence ID" value="SRDH1_93110.1"/>
    <property type="gene ID" value="SRDH1_93110"/>
</dbReference>
<protein>
    <submittedName>
        <fullName evidence="2">t-SNARE coiled-coil homology domain-containing protein</fullName>
    </submittedName>
</protein>
<keyword evidence="1" id="KW-1185">Reference proteome</keyword>
<evidence type="ECO:0000313" key="1">
    <source>
        <dbReference type="Proteomes" id="UP000050792"/>
    </source>
</evidence>
<sequence>MIQTINWIIWKLFIIYISLHLFTLNLINSEDVSSNTDHRNSSPDSVNHEVFNANLDPNGPFKFEISNETSIEINEELGEELHEIQRLLNELGRRIRETPNSANKYMKNELLISSCIIITLNLFIFMYKS</sequence>
<organism evidence="1 2">
    <name type="scientific">Schistosoma rodhaini</name>
    <dbReference type="NCBI Taxonomy" id="6188"/>
    <lineage>
        <taxon>Eukaryota</taxon>
        <taxon>Metazoa</taxon>
        <taxon>Spiralia</taxon>
        <taxon>Lophotrochozoa</taxon>
        <taxon>Platyhelminthes</taxon>
        <taxon>Trematoda</taxon>
        <taxon>Digenea</taxon>
        <taxon>Strigeidida</taxon>
        <taxon>Schistosomatoidea</taxon>
        <taxon>Schistosomatidae</taxon>
        <taxon>Schistosoma</taxon>
    </lineage>
</organism>